<dbReference type="Proteomes" id="UP000700732">
    <property type="component" value="Unassembled WGS sequence"/>
</dbReference>
<evidence type="ECO:0000256" key="1">
    <source>
        <dbReference type="ARBA" id="ARBA00022722"/>
    </source>
</evidence>
<sequence length="97" mass="11664">MPKHRVVIFIHGCFWHGHEQCTVSHIPKTRTDWWLAKFERNQNRDKRDCAKLRQDGWDVVVIYECELRKKNINNTLHNLTMYLKAPSPNDNNHIQID</sequence>
<evidence type="ECO:0000256" key="6">
    <source>
        <dbReference type="ARBA" id="ARBA00029466"/>
    </source>
</evidence>
<keyword evidence="5" id="KW-0234">DNA repair</keyword>
<dbReference type="SUPFAM" id="SSF52980">
    <property type="entry name" value="Restriction endonuclease-like"/>
    <property type="match status" value="1"/>
</dbReference>
<dbReference type="Pfam" id="PF03852">
    <property type="entry name" value="Vsr"/>
    <property type="match status" value="1"/>
</dbReference>
<dbReference type="Gene3D" id="3.40.960.10">
    <property type="entry name" value="VSR Endonuclease"/>
    <property type="match status" value="1"/>
</dbReference>
<dbReference type="GO" id="GO:0004519">
    <property type="term" value="F:endonuclease activity"/>
    <property type="evidence" value="ECO:0007669"/>
    <property type="project" value="UniProtKB-KW"/>
</dbReference>
<dbReference type="EMBL" id="VFIA01000074">
    <property type="protein sequence ID" value="MBC3795037.1"/>
    <property type="molecule type" value="Genomic_DNA"/>
</dbReference>
<dbReference type="InterPro" id="IPR004603">
    <property type="entry name" value="DNA_mismatch_endonuc_vsr"/>
</dbReference>
<reference evidence="7 8" key="1">
    <citation type="submission" date="2019-06" db="EMBL/GenBank/DDBJ databases">
        <title>Spirosoma utsteinense sp. nov. isolated from Antarctic ice-free soils.</title>
        <authorList>
            <person name="Tahon G."/>
        </authorList>
    </citation>
    <scope>NUCLEOTIDE SEQUENCE [LARGE SCALE GENOMIC DNA]</scope>
    <source>
        <strain evidence="7 8">LMG 31447</strain>
    </source>
</reference>
<evidence type="ECO:0000256" key="4">
    <source>
        <dbReference type="ARBA" id="ARBA00022801"/>
    </source>
</evidence>
<keyword evidence="1" id="KW-0540">Nuclease</keyword>
<keyword evidence="2 7" id="KW-0255">Endonuclease</keyword>
<name>A0ABR6WET2_9BACT</name>
<evidence type="ECO:0000256" key="2">
    <source>
        <dbReference type="ARBA" id="ARBA00022759"/>
    </source>
</evidence>
<dbReference type="InterPro" id="IPR011335">
    <property type="entry name" value="Restrct_endonuc-II-like"/>
</dbReference>
<comment type="caution">
    <text evidence="7">The sequence shown here is derived from an EMBL/GenBank/DDBJ whole genome shotgun (WGS) entry which is preliminary data.</text>
</comment>
<keyword evidence="3" id="KW-0227">DNA damage</keyword>
<gene>
    <name evidence="7" type="ORF">FH603_5569</name>
</gene>
<evidence type="ECO:0000313" key="8">
    <source>
        <dbReference type="Proteomes" id="UP000700732"/>
    </source>
</evidence>
<accession>A0ABR6WET2</accession>
<evidence type="ECO:0000313" key="7">
    <source>
        <dbReference type="EMBL" id="MBC3795037.1"/>
    </source>
</evidence>
<evidence type="ECO:0000256" key="5">
    <source>
        <dbReference type="ARBA" id="ARBA00023204"/>
    </source>
</evidence>
<keyword evidence="4" id="KW-0378">Hydrolase</keyword>
<protein>
    <submittedName>
        <fullName evidence="7">G:T-mismatch repair DNA endonuclease (Very short patch repair protein)</fullName>
    </submittedName>
</protein>
<comment type="similarity">
    <text evidence="6">Belongs to the Vsr family.</text>
</comment>
<keyword evidence="8" id="KW-1185">Reference proteome</keyword>
<organism evidence="7 8">
    <name type="scientific">Spirosoma utsteinense</name>
    <dbReference type="NCBI Taxonomy" id="2585773"/>
    <lineage>
        <taxon>Bacteria</taxon>
        <taxon>Pseudomonadati</taxon>
        <taxon>Bacteroidota</taxon>
        <taxon>Cytophagia</taxon>
        <taxon>Cytophagales</taxon>
        <taxon>Cytophagaceae</taxon>
        <taxon>Spirosoma</taxon>
    </lineage>
</organism>
<evidence type="ECO:0000256" key="3">
    <source>
        <dbReference type="ARBA" id="ARBA00022763"/>
    </source>
</evidence>
<proteinExistence type="inferred from homology"/>